<name>A0ABP6RVK8_9PSEU</name>
<dbReference type="GO" id="GO:0016787">
    <property type="term" value="F:hydrolase activity"/>
    <property type="evidence" value="ECO:0007669"/>
    <property type="project" value="UniProtKB-KW"/>
</dbReference>
<evidence type="ECO:0000313" key="4">
    <source>
        <dbReference type="EMBL" id="GAA3360704.1"/>
    </source>
</evidence>
<dbReference type="InterPro" id="IPR029058">
    <property type="entry name" value="AB_hydrolase_fold"/>
</dbReference>
<dbReference type="Pfam" id="PF06259">
    <property type="entry name" value="Abhydrolase_8"/>
    <property type="match status" value="1"/>
</dbReference>
<organism evidence="4 5">
    <name type="scientific">Saccharopolyspora gregorii</name>
    <dbReference type="NCBI Taxonomy" id="33914"/>
    <lineage>
        <taxon>Bacteria</taxon>
        <taxon>Bacillati</taxon>
        <taxon>Actinomycetota</taxon>
        <taxon>Actinomycetes</taxon>
        <taxon>Pseudonocardiales</taxon>
        <taxon>Pseudonocardiaceae</taxon>
        <taxon>Saccharopolyspora</taxon>
    </lineage>
</organism>
<accession>A0ABP6RVK8</accession>
<gene>
    <name evidence="4" type="ORF">GCM10020366_41810</name>
</gene>
<sequence>MVRLGDLRRWNADLLDDAIDELKDRQDRLVQLDDELAGSGRPRDWQGKAADAATAEHAKLGERLRELVLEISTVRTTAIATADEIRAVGNELVEADALAHAHHFAITDDGRVEDLGTPPGIRPDEAADVDADRHDRIRPDLVHRVERILARADDADRELAKVLGDADEDLMDTGGAKTLADAAALGDARGLGETIEPPPPGDPAKNAEWWKSLPAETKSALAAAPPAWLGGMDGIPATVRHTANVNKIDDERAALNAEANRLREQIRQLPKGPGSRNLDGKYQRPLDQIEAKLKSLDEVEKVAAKPDRQLLVLDTSGERTKAAVGVGNVDTAEHVTVFTPGMNSTVEGGSLGDYDRSMDHLQQDALQQSYDYGDGGDVAAVTWLGYEAPQGSEIFDPDRSVAGASTAQRGAADLANFYRGINESRADDPHLVAMGHSYGSTTTGYALQEEGVGVDAAVTMGSPGLGTDTRSDLHVPGGWMYNLESKWDGVADLGAFGGDPSKNWQVDQLSTSEAVAPDGRHLKESSWHGTGGPTGYLTPGTTSQYNASSIAAGVHDLAIPESRS</sequence>
<evidence type="ECO:0000256" key="1">
    <source>
        <dbReference type="SAM" id="Coils"/>
    </source>
</evidence>
<dbReference type="SUPFAM" id="SSF140453">
    <property type="entry name" value="EsxAB dimer-like"/>
    <property type="match status" value="1"/>
</dbReference>
<feature type="coiled-coil region" evidence="1">
    <location>
        <begin position="15"/>
        <end position="70"/>
    </location>
</feature>
<dbReference type="InterPro" id="IPR010427">
    <property type="entry name" value="DUF1023"/>
</dbReference>
<dbReference type="EMBL" id="BAAAYK010000038">
    <property type="protein sequence ID" value="GAA3360704.1"/>
    <property type="molecule type" value="Genomic_DNA"/>
</dbReference>
<dbReference type="RefSeq" id="WP_344928879.1">
    <property type="nucleotide sequence ID" value="NZ_BAAAYK010000038.1"/>
</dbReference>
<dbReference type="SUPFAM" id="SSF53474">
    <property type="entry name" value="alpha/beta-Hydrolases"/>
    <property type="match status" value="1"/>
</dbReference>
<dbReference type="InterPro" id="IPR036689">
    <property type="entry name" value="ESAT-6-like_sf"/>
</dbReference>
<feature type="domain" description="DUF1023" evidence="3">
    <location>
        <begin position="319"/>
        <end position="493"/>
    </location>
</feature>
<evidence type="ECO:0000259" key="3">
    <source>
        <dbReference type="Pfam" id="PF06259"/>
    </source>
</evidence>
<reference evidence="5" key="1">
    <citation type="journal article" date="2019" name="Int. J. Syst. Evol. Microbiol.">
        <title>The Global Catalogue of Microorganisms (GCM) 10K type strain sequencing project: providing services to taxonomists for standard genome sequencing and annotation.</title>
        <authorList>
            <consortium name="The Broad Institute Genomics Platform"/>
            <consortium name="The Broad Institute Genome Sequencing Center for Infectious Disease"/>
            <person name="Wu L."/>
            <person name="Ma J."/>
        </authorList>
    </citation>
    <scope>NUCLEOTIDE SEQUENCE [LARGE SCALE GENOMIC DNA]</scope>
    <source>
        <strain evidence="5">JCM 9687</strain>
    </source>
</reference>
<comment type="caution">
    <text evidence="4">The sequence shown here is derived from an EMBL/GenBank/DDBJ whole genome shotgun (WGS) entry which is preliminary data.</text>
</comment>
<protein>
    <submittedName>
        <fullName evidence="4">Alpha/beta hydrolase</fullName>
    </submittedName>
</protein>
<proteinExistence type="predicted"/>
<keyword evidence="5" id="KW-1185">Reference proteome</keyword>
<keyword evidence="1" id="KW-0175">Coiled coil</keyword>
<dbReference type="Gene3D" id="3.40.50.1820">
    <property type="entry name" value="alpha/beta hydrolase"/>
    <property type="match status" value="1"/>
</dbReference>
<feature type="region of interest" description="Disordered" evidence="2">
    <location>
        <begin position="521"/>
        <end position="540"/>
    </location>
</feature>
<dbReference type="Proteomes" id="UP001500483">
    <property type="component" value="Unassembled WGS sequence"/>
</dbReference>
<keyword evidence="4" id="KW-0378">Hydrolase</keyword>
<evidence type="ECO:0000313" key="5">
    <source>
        <dbReference type="Proteomes" id="UP001500483"/>
    </source>
</evidence>
<evidence type="ECO:0000256" key="2">
    <source>
        <dbReference type="SAM" id="MobiDB-lite"/>
    </source>
</evidence>